<keyword evidence="3 6" id="KW-0812">Transmembrane</keyword>
<comment type="similarity">
    <text evidence="6">Belongs to the TVP38/TMEM64 family.</text>
</comment>
<feature type="transmembrane region" description="Helical" evidence="6">
    <location>
        <begin position="91"/>
        <end position="112"/>
    </location>
</feature>
<evidence type="ECO:0000256" key="3">
    <source>
        <dbReference type="ARBA" id="ARBA00022692"/>
    </source>
</evidence>
<keyword evidence="5 6" id="KW-0472">Membrane</keyword>
<evidence type="ECO:0000259" key="7">
    <source>
        <dbReference type="Pfam" id="PF09335"/>
    </source>
</evidence>
<feature type="transmembrane region" description="Helical" evidence="6">
    <location>
        <begin position="12"/>
        <end position="36"/>
    </location>
</feature>
<sequence length="226" mass="25934">MSKNGGDSLKKFLTLIILLGIAIFILTNAELFTLVWKSDLESVIGILKENLSLTFLVTFVLMFVQNSFTIIPLILLLTINVTIFGFLYGYLWSWFSSVVASGLIFYAARNWFQDLLLKKLDKKWQESVVEHGFMYVFTGRVFPLIPTSLINLAAGVSSVTFKDFLVATTLGNLIYFFFLSLIPYGLLTVEMNQYTLAALALLFLLFFVIYKRVKKKKNQRIFRKNR</sequence>
<keyword evidence="9" id="KW-1185">Reference proteome</keyword>
<keyword evidence="2 6" id="KW-1003">Cell membrane</keyword>
<name>A0A1B3XIU0_9BACI</name>
<feature type="transmembrane region" description="Helical" evidence="6">
    <location>
        <begin position="164"/>
        <end position="187"/>
    </location>
</feature>
<feature type="transmembrane region" description="Helical" evidence="6">
    <location>
        <begin position="193"/>
        <end position="210"/>
    </location>
</feature>
<evidence type="ECO:0000256" key="1">
    <source>
        <dbReference type="ARBA" id="ARBA00004651"/>
    </source>
</evidence>
<feature type="domain" description="VTT" evidence="7">
    <location>
        <begin position="72"/>
        <end position="181"/>
    </location>
</feature>
<evidence type="ECO:0000256" key="5">
    <source>
        <dbReference type="ARBA" id="ARBA00023136"/>
    </source>
</evidence>
<evidence type="ECO:0000256" key="6">
    <source>
        <dbReference type="RuleBase" id="RU366058"/>
    </source>
</evidence>
<keyword evidence="4 6" id="KW-1133">Transmembrane helix</keyword>
<evidence type="ECO:0000256" key="2">
    <source>
        <dbReference type="ARBA" id="ARBA00022475"/>
    </source>
</evidence>
<evidence type="ECO:0000313" key="9">
    <source>
        <dbReference type="Proteomes" id="UP000077926"/>
    </source>
</evidence>
<dbReference type="GO" id="GO:0005886">
    <property type="term" value="C:plasma membrane"/>
    <property type="evidence" value="ECO:0007669"/>
    <property type="project" value="UniProtKB-SubCell"/>
</dbReference>
<dbReference type="AlphaFoldDB" id="A0A1B3XIU0"/>
<dbReference type="EMBL" id="CP017080">
    <property type="protein sequence ID" value="AOH53133.1"/>
    <property type="molecule type" value="Genomic_DNA"/>
</dbReference>
<feature type="transmembrane region" description="Helical" evidence="6">
    <location>
        <begin position="132"/>
        <end position="152"/>
    </location>
</feature>
<dbReference type="InterPro" id="IPR015414">
    <property type="entry name" value="TMEM64"/>
</dbReference>
<accession>A0A1B3XIU0</accession>
<comment type="subcellular location">
    <subcellularLocation>
        <location evidence="1 6">Cell membrane</location>
        <topology evidence="1 6">Multi-pass membrane protein</topology>
    </subcellularLocation>
</comment>
<evidence type="ECO:0000256" key="4">
    <source>
        <dbReference type="ARBA" id="ARBA00022989"/>
    </source>
</evidence>
<dbReference type="Proteomes" id="UP000077926">
    <property type="component" value="Chromosome"/>
</dbReference>
<dbReference type="InterPro" id="IPR032816">
    <property type="entry name" value="VTT_dom"/>
</dbReference>
<feature type="transmembrane region" description="Helical" evidence="6">
    <location>
        <begin position="56"/>
        <end position="79"/>
    </location>
</feature>
<gene>
    <name evidence="8" type="ORF">ABE28_002130</name>
</gene>
<dbReference type="KEGG" id="bmur:ABE28_002130"/>
<protein>
    <recommendedName>
        <fullName evidence="6">TVP38/TMEM64 family membrane protein</fullName>
    </recommendedName>
</protein>
<proteinExistence type="inferred from homology"/>
<evidence type="ECO:0000313" key="8">
    <source>
        <dbReference type="EMBL" id="AOH53133.1"/>
    </source>
</evidence>
<reference evidence="8 9" key="1">
    <citation type="submission" date="2016-08" db="EMBL/GenBank/DDBJ databases">
        <title>Complete genome sequence of Bacillus muralis G25-68, a strain with toxicity to nematodes.</title>
        <authorList>
            <person name="Zheng Z."/>
        </authorList>
    </citation>
    <scope>NUCLEOTIDE SEQUENCE [LARGE SCALE GENOMIC DNA]</scope>
    <source>
        <strain evidence="8 9">G25-68</strain>
    </source>
</reference>
<dbReference type="STRING" id="264697.ABE28_002130"/>
<organism evidence="8 9">
    <name type="scientific">Peribacillus muralis</name>
    <dbReference type="NCBI Taxonomy" id="264697"/>
    <lineage>
        <taxon>Bacteria</taxon>
        <taxon>Bacillati</taxon>
        <taxon>Bacillota</taxon>
        <taxon>Bacilli</taxon>
        <taxon>Bacillales</taxon>
        <taxon>Bacillaceae</taxon>
        <taxon>Peribacillus</taxon>
    </lineage>
</organism>
<dbReference type="Pfam" id="PF09335">
    <property type="entry name" value="VTT_dom"/>
    <property type="match status" value="1"/>
</dbReference>
<dbReference type="PANTHER" id="PTHR12677:SF59">
    <property type="entry name" value="GOLGI APPARATUS MEMBRANE PROTEIN TVP38-RELATED"/>
    <property type="match status" value="1"/>
</dbReference>
<dbReference type="PANTHER" id="PTHR12677">
    <property type="entry name" value="GOLGI APPARATUS MEMBRANE PROTEIN TVP38-RELATED"/>
    <property type="match status" value="1"/>
</dbReference>